<keyword evidence="3" id="KW-1185">Reference proteome</keyword>
<dbReference type="AlphaFoldDB" id="A0A385PZW1"/>
<gene>
    <name evidence="2" type="ORF">D4A81_06970</name>
</gene>
<dbReference type="RefSeq" id="WP_111526035.1">
    <property type="nucleotide sequence ID" value="NZ_CP032364.1"/>
</dbReference>
<evidence type="ECO:0000259" key="1">
    <source>
        <dbReference type="Pfam" id="PF03787"/>
    </source>
</evidence>
<protein>
    <submittedName>
        <fullName evidence="2">TIGR03986 family CRISPR-associated RAMP protein</fullName>
    </submittedName>
</protein>
<evidence type="ECO:0000313" key="3">
    <source>
        <dbReference type="Proteomes" id="UP000265562"/>
    </source>
</evidence>
<dbReference type="NCBIfam" id="TIGR03986">
    <property type="entry name" value="TIGR03986 family CRISPR-associated RAMP protein"/>
    <property type="match status" value="1"/>
</dbReference>
<sequence length="669" mass="77615">MPKNENKQNGKDEKNSKIKYKYEISNKKFFINPYTFLKGNKKVNREEKEQEVGNHTGVFVCRIYPKTPLLIPDVFKKKEIVDRKEKNTKNKEIKHFSYPFFRLGDNPVIPGSSIRGPLRSVYEALTDSCYSTARSGQYITARTKSPFLPGLLIKTNGKWELYSATRYLLPIKEYGARPFDNGKIFKYKEVIDNHGGSVYFEGDEHTENIRGRSILQYRVLHTSIVKKPGYELGYYYIGEYINGKKYESIFKKVDLKSNNSKLIENCFEQLKEIKKKYMDEKINQKFVSSREPGNKDHHGGYKQVDLKKFEEANDAVLPIWYKKNTNKDKKVEYYFSLANIGRFRYETSMDKILGKQDDGRMPCHDVKKLCKTCSLFGMVGDEEGFGSHIRITDAIFDGNIDEAIKEYKLTELRTPHPSYLPFYADVKDYSLGYDAAECNIKGRKFYRHFIPDYKGLGKLDPQKIDSKMEGIGEGSFRFKVYFENLTQEQLDELATLLCLGENNKDGNLCFKLGHGKPLGFGSAKIVIESLEERIFNHYIIDKNKGDKNNYEYKKKIYSDLKKWNIHKESGSEEEISKIQESIKAMRSILDITVFTNLDANTKVAYPYVLDKRKDKSQKLAINDLASSKWFSENLKLGGDSPKYSLKWSSTDIDKQKLPVMELMEDEKKK</sequence>
<dbReference type="Pfam" id="PF03787">
    <property type="entry name" value="RAMPs"/>
    <property type="match status" value="1"/>
</dbReference>
<dbReference type="EMBL" id="CP032364">
    <property type="protein sequence ID" value="AYA99698.1"/>
    <property type="molecule type" value="Genomic_DNA"/>
</dbReference>
<dbReference type="InterPro" id="IPR023825">
    <property type="entry name" value="CRISPR-assoc_RAMP_BGP1436"/>
</dbReference>
<reference evidence="2 3" key="1">
    <citation type="submission" date="2018-09" db="EMBL/GenBank/DDBJ databases">
        <title>Genome sequencing of Lachnoanaerobaculum umeaense DSM 23576.</title>
        <authorList>
            <person name="Kook J.-K."/>
            <person name="Park S.-N."/>
            <person name="Lim Y.K."/>
        </authorList>
    </citation>
    <scope>NUCLEOTIDE SEQUENCE [LARGE SCALE GENOMIC DNA]</scope>
    <source>
        <strain evidence="3">DSM 23576 \ CCUG 58757</strain>
    </source>
</reference>
<dbReference type="OrthoDB" id="5362408at2"/>
<dbReference type="KEGG" id="lua:D4A81_06970"/>
<dbReference type="InterPro" id="IPR005537">
    <property type="entry name" value="RAMP_III_fam"/>
</dbReference>
<name>A0A385PZW1_9FIRM</name>
<evidence type="ECO:0000313" key="2">
    <source>
        <dbReference type="EMBL" id="AYA99698.1"/>
    </source>
</evidence>
<feature type="domain" description="CRISPR type III-associated protein" evidence="1">
    <location>
        <begin position="64"/>
        <end position="523"/>
    </location>
</feature>
<accession>A0A385PZW1</accession>
<proteinExistence type="predicted"/>
<dbReference type="Proteomes" id="UP000265562">
    <property type="component" value="Chromosome"/>
</dbReference>
<organism evidence="2 3">
    <name type="scientific">Lachnoanaerobaculum umeaense</name>
    <dbReference type="NCBI Taxonomy" id="617123"/>
    <lineage>
        <taxon>Bacteria</taxon>
        <taxon>Bacillati</taxon>
        <taxon>Bacillota</taxon>
        <taxon>Clostridia</taxon>
        <taxon>Lachnospirales</taxon>
        <taxon>Lachnospiraceae</taxon>
        <taxon>Lachnoanaerobaculum</taxon>
    </lineage>
</organism>